<dbReference type="EMBL" id="SRHE01000055">
    <property type="protein sequence ID" value="TWW11530.1"/>
    <property type="molecule type" value="Genomic_DNA"/>
</dbReference>
<dbReference type="EC" id="2.1.1.72" evidence="1"/>
<reference evidence="7 8" key="1">
    <citation type="submission" date="2019-08" db="EMBL/GenBank/DDBJ databases">
        <title>100 year-old enigma solved: identification of Planctomyces bekefii, the type genus and species of the phylum Planctomycetes.</title>
        <authorList>
            <person name="Svetlana D.N."/>
            <person name="Overmann J."/>
        </authorList>
    </citation>
    <scope>NUCLEOTIDE SEQUENCE [LARGE SCALE GENOMIC DNA]</scope>
    <source>
        <strain evidence="7">Phe10_nw2017</strain>
    </source>
</reference>
<keyword evidence="3" id="KW-0808">Transferase</keyword>
<dbReference type="PANTHER" id="PTHR33841">
    <property type="entry name" value="DNA METHYLTRANSFERASE YEEA-RELATED"/>
    <property type="match status" value="1"/>
</dbReference>
<dbReference type="GO" id="GO:0006304">
    <property type="term" value="P:DNA modification"/>
    <property type="evidence" value="ECO:0007669"/>
    <property type="project" value="InterPro"/>
</dbReference>
<evidence type="ECO:0000256" key="3">
    <source>
        <dbReference type="ARBA" id="ARBA00022679"/>
    </source>
</evidence>
<keyword evidence="8" id="KW-1185">Reference proteome</keyword>
<proteinExistence type="predicted"/>
<dbReference type="GO" id="GO:0009007">
    <property type="term" value="F:site-specific DNA-methyltransferase (adenine-specific) activity"/>
    <property type="evidence" value="ECO:0007669"/>
    <property type="project" value="UniProtKB-EC"/>
</dbReference>
<keyword evidence="2" id="KW-0489">Methyltransferase</keyword>
<gene>
    <name evidence="7" type="ORF">E3A20_04660</name>
</gene>
<dbReference type="InterPro" id="IPR011639">
    <property type="entry name" value="MethylTrfase_TaqI-like_dom"/>
</dbReference>
<reference evidence="7 8" key="2">
    <citation type="submission" date="2019-08" db="EMBL/GenBank/DDBJ databases">
        <authorList>
            <person name="Henke P."/>
        </authorList>
    </citation>
    <scope>NUCLEOTIDE SEQUENCE [LARGE SCALE GENOMIC DNA]</scope>
    <source>
        <strain evidence="7">Phe10_nw2017</strain>
    </source>
</reference>
<dbReference type="SUPFAM" id="SSF53335">
    <property type="entry name" value="S-adenosyl-L-methionine-dependent methyltransferases"/>
    <property type="match status" value="1"/>
</dbReference>
<dbReference type="Gene3D" id="3.40.50.150">
    <property type="entry name" value="Vaccinia Virus protein VP39"/>
    <property type="match status" value="1"/>
</dbReference>
<dbReference type="InterPro" id="IPR002052">
    <property type="entry name" value="DNA_methylase_N6_adenine_CS"/>
</dbReference>
<organism evidence="7 8">
    <name type="scientific">Planctomyces bekefii</name>
    <dbReference type="NCBI Taxonomy" id="1653850"/>
    <lineage>
        <taxon>Bacteria</taxon>
        <taxon>Pseudomonadati</taxon>
        <taxon>Planctomycetota</taxon>
        <taxon>Planctomycetia</taxon>
        <taxon>Planctomycetales</taxon>
        <taxon>Planctomycetaceae</taxon>
        <taxon>Planctomyces</taxon>
    </lineage>
</organism>
<dbReference type="Pfam" id="PF07669">
    <property type="entry name" value="Eco57I"/>
    <property type="match status" value="1"/>
</dbReference>
<evidence type="ECO:0000313" key="8">
    <source>
        <dbReference type="Proteomes" id="UP000321083"/>
    </source>
</evidence>
<name>A0A5C6M9Q5_9PLAN</name>
<evidence type="ECO:0000259" key="6">
    <source>
        <dbReference type="Pfam" id="PF07669"/>
    </source>
</evidence>
<evidence type="ECO:0000313" key="7">
    <source>
        <dbReference type="EMBL" id="TWW11530.1"/>
    </source>
</evidence>
<dbReference type="Proteomes" id="UP000321083">
    <property type="component" value="Unassembled WGS sequence"/>
</dbReference>
<evidence type="ECO:0000256" key="1">
    <source>
        <dbReference type="ARBA" id="ARBA00011900"/>
    </source>
</evidence>
<comment type="catalytic activity">
    <reaction evidence="5">
        <text>a 2'-deoxyadenosine in DNA + S-adenosyl-L-methionine = an N(6)-methyl-2'-deoxyadenosine in DNA + S-adenosyl-L-homocysteine + H(+)</text>
        <dbReference type="Rhea" id="RHEA:15197"/>
        <dbReference type="Rhea" id="RHEA-COMP:12418"/>
        <dbReference type="Rhea" id="RHEA-COMP:12419"/>
        <dbReference type="ChEBI" id="CHEBI:15378"/>
        <dbReference type="ChEBI" id="CHEBI:57856"/>
        <dbReference type="ChEBI" id="CHEBI:59789"/>
        <dbReference type="ChEBI" id="CHEBI:90615"/>
        <dbReference type="ChEBI" id="CHEBI:90616"/>
        <dbReference type="EC" id="2.1.1.72"/>
    </reaction>
</comment>
<dbReference type="InterPro" id="IPR029063">
    <property type="entry name" value="SAM-dependent_MTases_sf"/>
</dbReference>
<dbReference type="InterPro" id="IPR050953">
    <property type="entry name" value="N4_N6_ade-DNA_methylase"/>
</dbReference>
<protein>
    <recommendedName>
        <fullName evidence="1">site-specific DNA-methyltransferase (adenine-specific)</fullName>
        <ecNumber evidence="1">2.1.1.72</ecNumber>
    </recommendedName>
</protein>
<evidence type="ECO:0000256" key="2">
    <source>
        <dbReference type="ARBA" id="ARBA00022603"/>
    </source>
</evidence>
<accession>A0A5C6M9Q5</accession>
<dbReference type="PROSITE" id="PS00092">
    <property type="entry name" value="N6_MTASE"/>
    <property type="match status" value="1"/>
</dbReference>
<dbReference type="PANTHER" id="PTHR33841:SF1">
    <property type="entry name" value="DNA METHYLTRANSFERASE A"/>
    <property type="match status" value="1"/>
</dbReference>
<dbReference type="GO" id="GO:0032259">
    <property type="term" value="P:methylation"/>
    <property type="evidence" value="ECO:0007669"/>
    <property type="project" value="UniProtKB-KW"/>
</dbReference>
<dbReference type="AlphaFoldDB" id="A0A5C6M9Q5"/>
<feature type="domain" description="Type II methyltransferase M.TaqI-like" evidence="6">
    <location>
        <begin position="396"/>
        <end position="655"/>
    </location>
</feature>
<dbReference type="GO" id="GO:0003676">
    <property type="term" value="F:nucleic acid binding"/>
    <property type="evidence" value="ECO:0007669"/>
    <property type="project" value="InterPro"/>
</dbReference>
<sequence>MDQETRNKLRNVVTQCRRLLEDAIAQELEGKYGIFATKDQVTADPNARMTHLSDDEQAARKDILDHYAHIKARGFKPKDALDQLIREIAFTHLNRLCAYKMMEAREVYVGGQKFREAVSRGVSSNGVKFYLAEHPEEERLFNTGHQDVAYRRFLDWLGGALSDEIGVLFNPNDPANRLYPRQKTLDEVLDLLNGGGIKAEETELREQWPQIWSQDETIGWVYQYFTPRELRDQARKESQAPRNSYELAFRNQFFTPRYVVEFLTDNTLGRIWYEMRKGDTRLKDQCCYMVRRPTEIFLKDGEQPPNDAAEGKDDLSQEELLKLPVHIPHRPKKDPRELKILDPACGSGHFLLYCFDLLLTIYEEAYADQDLSPALKNDYPTLDALKRDVPRLILAHNLHGIDIDLRASQIAALALWLRCQRTYQELGFKKDRPRVTRSNFVCAEAMPGEEQMLKEFVGQLEPKVLGQVVEVVFDKMKLAGEAGSLLKIEEDIRDAIREAKRQYAIGGISVQRTLFDKPTEPVAKVFSVKDITDAQFFEGAEAQVIEALRSYAEKAQNGQRLQRRLFTEDAVRGFAFVDLCQKRYDVVLMNPPFGLAPEGAFAYLKKAFPLSYTELLATFVDRSLQLCSGIGGAITSRSFMVATRLRNWRHDILIDRLATLADLGAAVMDAALVESAAYTFVAEPLPRQPLVAFDVRSNAEREEQLSKSIRIDNGGEAIASRLFPSVFKRFPNYKILYSLPSKVADLLQLPCKFEPTVGTARQGMTTWDDFRFIRLRWEVAPDTIGTSKMWEHLAKGGGYQRYYGNIHLVVGWNGDGKEMREANIRVNGTDAQARQASDYWRRPGATYSLR</sequence>
<comment type="caution">
    <text evidence="7">The sequence shown here is derived from an EMBL/GenBank/DDBJ whole genome shotgun (WGS) entry which is preliminary data.</text>
</comment>
<evidence type="ECO:0000256" key="4">
    <source>
        <dbReference type="ARBA" id="ARBA00022691"/>
    </source>
</evidence>
<keyword evidence="4" id="KW-0949">S-adenosyl-L-methionine</keyword>
<evidence type="ECO:0000256" key="5">
    <source>
        <dbReference type="ARBA" id="ARBA00047942"/>
    </source>
</evidence>
<feature type="non-terminal residue" evidence="7">
    <location>
        <position position="850"/>
    </location>
</feature>